<evidence type="ECO:0000259" key="2">
    <source>
        <dbReference type="Pfam" id="PF06568"/>
    </source>
</evidence>
<dbReference type="Proteomes" id="UP000464751">
    <property type="component" value="Chromosome"/>
</dbReference>
<evidence type="ECO:0000256" key="1">
    <source>
        <dbReference type="SAM" id="Phobius"/>
    </source>
</evidence>
<dbReference type="AlphaFoldDB" id="A0A6P1YNB5"/>
<keyword evidence="1" id="KW-1133">Transmembrane helix</keyword>
<dbReference type="KEGG" id="apra:G3A50_11125"/>
<feature type="domain" description="YjiS-like" evidence="2">
    <location>
        <begin position="39"/>
        <end position="65"/>
    </location>
</feature>
<keyword evidence="1" id="KW-0812">Transmembrane</keyword>
<dbReference type="Pfam" id="PF06568">
    <property type="entry name" value="YjiS-like"/>
    <property type="match status" value="1"/>
</dbReference>
<evidence type="ECO:0000313" key="4">
    <source>
        <dbReference type="Proteomes" id="UP000464751"/>
    </source>
</evidence>
<gene>
    <name evidence="3" type="ORF">G3A50_11125</name>
</gene>
<sequence>MSYIGEVRRTAFSSFGAAASAALIAVASGSIRIFKAFGRRRLIAELGEFDDHMLRDIGLTRSDLRDASSGPVWQDPTSVLVVRAVERRASRRALVREAQPVTGAKARTNDVIACR</sequence>
<evidence type="ECO:0000313" key="3">
    <source>
        <dbReference type="EMBL" id="QIB34196.1"/>
    </source>
</evidence>
<dbReference type="EMBL" id="CP048630">
    <property type="protein sequence ID" value="QIB34196.1"/>
    <property type="molecule type" value="Genomic_DNA"/>
</dbReference>
<reference evidence="3 4" key="1">
    <citation type="submission" date="2020-02" db="EMBL/GenBank/DDBJ databases">
        <authorList>
            <person name="Li G."/>
        </authorList>
    </citation>
    <scope>NUCLEOTIDE SEQUENCE [LARGE SCALE GENOMIC DNA]</scope>
    <source>
        <strain evidence="3 4">DSM 102029</strain>
    </source>
</reference>
<protein>
    <submittedName>
        <fullName evidence="3">DUF1127 domain-containing protein</fullName>
    </submittedName>
</protein>
<name>A0A6P1YNB5_9HYPH</name>
<proteinExistence type="predicted"/>
<accession>A0A6P1YNB5</accession>
<keyword evidence="4" id="KW-1185">Reference proteome</keyword>
<keyword evidence="1" id="KW-0472">Membrane</keyword>
<dbReference type="InterPro" id="IPR009506">
    <property type="entry name" value="YjiS-like"/>
</dbReference>
<organism evidence="3 4">
    <name type="scientific">Ancylobacter pratisalsi</name>
    <dbReference type="NCBI Taxonomy" id="1745854"/>
    <lineage>
        <taxon>Bacteria</taxon>
        <taxon>Pseudomonadati</taxon>
        <taxon>Pseudomonadota</taxon>
        <taxon>Alphaproteobacteria</taxon>
        <taxon>Hyphomicrobiales</taxon>
        <taxon>Xanthobacteraceae</taxon>
        <taxon>Ancylobacter</taxon>
    </lineage>
</organism>
<feature type="transmembrane region" description="Helical" evidence="1">
    <location>
        <begin position="12"/>
        <end position="34"/>
    </location>
</feature>